<dbReference type="EMBL" id="BMAO01001962">
    <property type="protein sequence ID" value="GFQ77158.1"/>
    <property type="molecule type" value="Genomic_DNA"/>
</dbReference>
<name>A0A8X6G913_TRICU</name>
<protein>
    <submittedName>
        <fullName evidence="2">Uncharacterized protein</fullName>
    </submittedName>
</protein>
<dbReference type="Proteomes" id="UP000887116">
    <property type="component" value="Unassembled WGS sequence"/>
</dbReference>
<evidence type="ECO:0000313" key="2">
    <source>
        <dbReference type="EMBL" id="GFQ77158.1"/>
    </source>
</evidence>
<sequence length="136" mass="15292">MSMGKRTLACLLLPEFVGIVLKVLDLLEEFEYCTGSSGNTDECLGQLCLKGTLDIVRSSHSSGIWILTNNSLPLRFLFPHKFKLCGKFSAFDGLRGGVDERLLLTIWSRREVYSWVLKADGNNTLLTHFGLRIDDH</sequence>
<proteinExistence type="predicted"/>
<comment type="caution">
    <text evidence="2">The sequence shown here is derived from an EMBL/GenBank/DDBJ whole genome shotgun (WGS) entry which is preliminary data.</text>
</comment>
<organism evidence="2 3">
    <name type="scientific">Trichonephila clavata</name>
    <name type="common">Joro spider</name>
    <name type="synonym">Nephila clavata</name>
    <dbReference type="NCBI Taxonomy" id="2740835"/>
    <lineage>
        <taxon>Eukaryota</taxon>
        <taxon>Metazoa</taxon>
        <taxon>Ecdysozoa</taxon>
        <taxon>Arthropoda</taxon>
        <taxon>Chelicerata</taxon>
        <taxon>Arachnida</taxon>
        <taxon>Araneae</taxon>
        <taxon>Araneomorphae</taxon>
        <taxon>Entelegynae</taxon>
        <taxon>Araneoidea</taxon>
        <taxon>Nephilidae</taxon>
        <taxon>Trichonephila</taxon>
    </lineage>
</organism>
<dbReference type="AlphaFoldDB" id="A0A8X6G913"/>
<keyword evidence="3" id="KW-1185">Reference proteome</keyword>
<gene>
    <name evidence="2" type="ORF">TNCT_80171</name>
</gene>
<feature type="signal peptide" evidence="1">
    <location>
        <begin position="1"/>
        <end position="22"/>
    </location>
</feature>
<keyword evidence="1" id="KW-0732">Signal</keyword>
<feature type="chain" id="PRO_5036453917" evidence="1">
    <location>
        <begin position="23"/>
        <end position="136"/>
    </location>
</feature>
<reference evidence="2" key="1">
    <citation type="submission" date="2020-07" db="EMBL/GenBank/DDBJ databases">
        <title>Multicomponent nature underlies the extraordinary mechanical properties of spider dragline silk.</title>
        <authorList>
            <person name="Kono N."/>
            <person name="Nakamura H."/>
            <person name="Mori M."/>
            <person name="Yoshida Y."/>
            <person name="Ohtoshi R."/>
            <person name="Malay A.D."/>
            <person name="Moran D.A.P."/>
            <person name="Tomita M."/>
            <person name="Numata K."/>
            <person name="Arakawa K."/>
        </authorList>
    </citation>
    <scope>NUCLEOTIDE SEQUENCE</scope>
</reference>
<evidence type="ECO:0000256" key="1">
    <source>
        <dbReference type="SAM" id="SignalP"/>
    </source>
</evidence>
<accession>A0A8X6G913</accession>
<evidence type="ECO:0000313" key="3">
    <source>
        <dbReference type="Proteomes" id="UP000887116"/>
    </source>
</evidence>